<evidence type="ECO:0000313" key="2">
    <source>
        <dbReference type="Proteomes" id="UP001596274"/>
    </source>
</evidence>
<reference evidence="1 2" key="1">
    <citation type="journal article" date="2019" name="Int. J. Syst. Evol. Microbiol.">
        <title>The Global Catalogue of Microorganisms (GCM) 10K type strain sequencing project: providing services to taxonomists for standard genome sequencing and annotation.</title>
        <authorList>
            <consortium name="The Broad Institute Genomics Platform"/>
            <consortium name="The Broad Institute Genome Sequencing Center for Infectious Disease"/>
            <person name="Wu L."/>
            <person name="Ma J."/>
        </authorList>
    </citation>
    <scope>NUCLEOTIDE SEQUENCE [LARGE SCALE GENOMIC DNA]</scope>
    <source>
        <strain evidence="1 2">PJ61</strain>
    </source>
</reference>
<proteinExistence type="predicted"/>
<keyword evidence="2" id="KW-1185">Reference proteome</keyword>
<dbReference type="AlphaFoldDB" id="A0ABD5SXX6"/>
<protein>
    <submittedName>
        <fullName evidence="1">Uncharacterized protein</fullName>
    </submittedName>
</protein>
<dbReference type="Pfam" id="PF23960">
    <property type="entry name" value="DUF7289"/>
    <property type="match status" value="1"/>
</dbReference>
<organism evidence="1 2">
    <name type="scientific">Halorubrum pallidum</name>
    <dbReference type="NCBI Taxonomy" id="1526114"/>
    <lineage>
        <taxon>Archaea</taxon>
        <taxon>Methanobacteriati</taxon>
        <taxon>Methanobacteriota</taxon>
        <taxon>Stenosarchaea group</taxon>
        <taxon>Halobacteria</taxon>
        <taxon>Halobacteriales</taxon>
        <taxon>Haloferacaceae</taxon>
        <taxon>Halorubrum</taxon>
    </lineage>
</organism>
<dbReference type="EMBL" id="JBHSWT010000012">
    <property type="protein sequence ID" value="MFC6770100.1"/>
    <property type="molecule type" value="Genomic_DNA"/>
</dbReference>
<name>A0ABD5SXX6_9EURY</name>
<evidence type="ECO:0000313" key="1">
    <source>
        <dbReference type="EMBL" id="MFC6770100.1"/>
    </source>
</evidence>
<sequence length="246" mass="26689">MRNDRQPRERALAPLVGHILLFALVTTTVFAITTTAVPIITEEQSSIQHEQAKDSLKEIDAVLTTAAKTNQTGEHAVDVPAGTIQIGGTEAEITVSNATRTHTFRSQPLKMATNDKEVVSEAGLIASTHENPSRVPQIESTPTEVRVPDSDTYQMHFVTVNQTGTRNRITNGQAGELEFQARSTGAAVSTLEGGNMTVESEHPQMWQRYLGNHAAFGNVSREGTTVTAEIDTDTKIRISVSRLSVI</sequence>
<accession>A0ABD5SXX6</accession>
<gene>
    <name evidence="1" type="ORF">ACFQDD_00930</name>
</gene>
<dbReference type="Proteomes" id="UP001596274">
    <property type="component" value="Unassembled WGS sequence"/>
</dbReference>
<dbReference type="InterPro" id="IPR055713">
    <property type="entry name" value="DUF7289"/>
</dbReference>
<comment type="caution">
    <text evidence="1">The sequence shown here is derived from an EMBL/GenBank/DDBJ whole genome shotgun (WGS) entry which is preliminary data.</text>
</comment>